<reference evidence="17 18" key="1">
    <citation type="submission" date="2020-12" db="EMBL/GenBank/DDBJ databases">
        <authorList>
            <person name="Shan Y."/>
        </authorList>
    </citation>
    <scope>NUCLEOTIDE SEQUENCE [LARGE SCALE GENOMIC DNA]</scope>
    <source>
        <strain evidence="18">csc3.9</strain>
    </source>
</reference>
<dbReference type="Pfam" id="PF00817">
    <property type="entry name" value="IMS"/>
    <property type="match status" value="1"/>
</dbReference>
<keyword evidence="5 15" id="KW-0808">Transferase</keyword>
<evidence type="ECO:0000256" key="15">
    <source>
        <dbReference type="HAMAP-Rule" id="MF_01113"/>
    </source>
</evidence>
<dbReference type="InterPro" id="IPR043502">
    <property type="entry name" value="DNA/RNA_pol_sf"/>
</dbReference>
<dbReference type="Pfam" id="PF21999">
    <property type="entry name" value="IMS_HHH_1"/>
    <property type="match status" value="1"/>
</dbReference>
<dbReference type="PROSITE" id="PS50173">
    <property type="entry name" value="UMUC"/>
    <property type="match status" value="1"/>
</dbReference>
<dbReference type="InterPro" id="IPR017961">
    <property type="entry name" value="DNA_pol_Y-fam_little_finger"/>
</dbReference>
<evidence type="ECO:0000256" key="10">
    <source>
        <dbReference type="ARBA" id="ARBA00022842"/>
    </source>
</evidence>
<gene>
    <name evidence="15 17" type="primary">dinB</name>
    <name evidence="17" type="ORF">I6N98_07420</name>
</gene>
<dbReference type="NCBIfam" id="NF002677">
    <property type="entry name" value="PRK02406.1"/>
    <property type="match status" value="1"/>
</dbReference>
<dbReference type="AlphaFoldDB" id="A0A7T4R3A3"/>
<dbReference type="GO" id="GO:0009432">
    <property type="term" value="P:SOS response"/>
    <property type="evidence" value="ECO:0007669"/>
    <property type="project" value="UniProtKB-ARBA"/>
</dbReference>
<accession>A0A7T4R3A3</accession>
<proteinExistence type="inferred from homology"/>
<dbReference type="GO" id="GO:0005829">
    <property type="term" value="C:cytosol"/>
    <property type="evidence" value="ECO:0007669"/>
    <property type="project" value="TreeGrafter"/>
</dbReference>
<dbReference type="GO" id="GO:0003684">
    <property type="term" value="F:damaged DNA binding"/>
    <property type="evidence" value="ECO:0007669"/>
    <property type="project" value="InterPro"/>
</dbReference>
<sequence length="369" mass="40886">MSRLSSATTSLGLQGDASRKIIHCDCDCFYASVEMRDDPSIVGRPVAVGGSSDRRGVIATCNYEARRYGVHSAMPTATAHRLCPDLLVIPTNMEKYREVAGQIHRIFADFTDLVEPLSLDEAYLDVSGVEHCRGSASLMAEEIRRRVRSELGITISAGVAPNKFLAKVASDWNKPDGLTVIAPDQVAEFVRQLPVKRIPGVGKVTAENLSRLGIENCEQLQAWKVEDLVQHFGKFGRRLYDCARGQDGRPVKVARQRKSVSVERTFADDIADPKKAAVALTELVTRLQQRVGDSRSAPVKGIFVKLKSCDFQLTTVDHRLEQATWAQDQFLPLLEQAWERLQRPVRLIGAGVRFADRTPVTKQLSLFAS</sequence>
<comment type="similarity">
    <text evidence="2 15">Belongs to the DNA polymerase type-Y family.</text>
</comment>
<keyword evidence="11 15" id="KW-0239">DNA-directed DNA polymerase</keyword>
<evidence type="ECO:0000256" key="9">
    <source>
        <dbReference type="ARBA" id="ARBA00022763"/>
    </source>
</evidence>
<comment type="subcellular location">
    <subcellularLocation>
        <location evidence="1 15">Cytoplasm</location>
    </subcellularLocation>
</comment>
<dbReference type="GO" id="GO:0000287">
    <property type="term" value="F:magnesium ion binding"/>
    <property type="evidence" value="ECO:0007669"/>
    <property type="project" value="UniProtKB-UniRule"/>
</dbReference>
<dbReference type="GO" id="GO:0003887">
    <property type="term" value="F:DNA-directed DNA polymerase activity"/>
    <property type="evidence" value="ECO:0007669"/>
    <property type="project" value="UniProtKB-UniRule"/>
</dbReference>
<dbReference type="FunFam" id="1.10.150.20:FF:000019">
    <property type="entry name" value="DNA polymerase IV"/>
    <property type="match status" value="1"/>
</dbReference>
<dbReference type="Gene3D" id="1.10.150.20">
    <property type="entry name" value="5' to 3' exonuclease, C-terminal subdomain"/>
    <property type="match status" value="1"/>
</dbReference>
<keyword evidence="4 15" id="KW-0963">Cytoplasm</keyword>
<comment type="function">
    <text evidence="15">Poorly processive, error-prone DNA polymerase involved in untargeted mutagenesis. Copies undamaged DNA at stalled replication forks, which arise in vivo from mismatched or misaligned primer ends. These misaligned primers can be extended by PolIV. Exhibits no 3'-5' exonuclease (proofreading) activity. May be involved in translesional synthesis, in conjunction with the beta clamp from PolIII.</text>
</comment>
<comment type="catalytic activity">
    <reaction evidence="14 15">
        <text>DNA(n) + a 2'-deoxyribonucleoside 5'-triphosphate = DNA(n+1) + diphosphate</text>
        <dbReference type="Rhea" id="RHEA:22508"/>
        <dbReference type="Rhea" id="RHEA-COMP:17339"/>
        <dbReference type="Rhea" id="RHEA-COMP:17340"/>
        <dbReference type="ChEBI" id="CHEBI:33019"/>
        <dbReference type="ChEBI" id="CHEBI:61560"/>
        <dbReference type="ChEBI" id="CHEBI:173112"/>
        <dbReference type="EC" id="2.7.7.7"/>
    </reaction>
</comment>
<name>A0A7T4R3A3_9GAMM</name>
<keyword evidence="12 15" id="KW-0238">DNA-binding</keyword>
<feature type="active site" evidence="15">
    <location>
        <position position="121"/>
    </location>
</feature>
<dbReference type="EC" id="2.7.7.7" evidence="15"/>
<dbReference type="PANTHER" id="PTHR11076">
    <property type="entry name" value="DNA REPAIR POLYMERASE UMUC / TRANSFERASE FAMILY MEMBER"/>
    <property type="match status" value="1"/>
</dbReference>
<dbReference type="RefSeq" id="WP_198571147.1">
    <property type="nucleotide sequence ID" value="NZ_CP066167.1"/>
</dbReference>
<keyword evidence="18" id="KW-1185">Reference proteome</keyword>
<evidence type="ECO:0000256" key="7">
    <source>
        <dbReference type="ARBA" id="ARBA00022705"/>
    </source>
</evidence>
<keyword evidence="10 15" id="KW-0460">Magnesium</keyword>
<organism evidence="17 18">
    <name type="scientific">Spongiibacter nanhainus</name>
    <dbReference type="NCBI Taxonomy" id="2794344"/>
    <lineage>
        <taxon>Bacteria</taxon>
        <taxon>Pseudomonadati</taxon>
        <taxon>Pseudomonadota</taxon>
        <taxon>Gammaproteobacteria</taxon>
        <taxon>Cellvibrionales</taxon>
        <taxon>Spongiibacteraceae</taxon>
        <taxon>Spongiibacter</taxon>
    </lineage>
</organism>
<dbReference type="Gene3D" id="3.40.1170.60">
    <property type="match status" value="1"/>
</dbReference>
<evidence type="ECO:0000256" key="12">
    <source>
        <dbReference type="ARBA" id="ARBA00023125"/>
    </source>
</evidence>
<dbReference type="SUPFAM" id="SSF56672">
    <property type="entry name" value="DNA/RNA polymerases"/>
    <property type="match status" value="1"/>
</dbReference>
<protein>
    <recommendedName>
        <fullName evidence="15">DNA polymerase IV</fullName>
        <shortName evidence="15">Pol IV</shortName>
        <ecNumber evidence="15">2.7.7.7</ecNumber>
    </recommendedName>
</protein>
<evidence type="ECO:0000256" key="6">
    <source>
        <dbReference type="ARBA" id="ARBA00022695"/>
    </source>
</evidence>
<keyword evidence="6 15" id="KW-0548">Nucleotidyltransferase</keyword>
<evidence type="ECO:0000256" key="2">
    <source>
        <dbReference type="ARBA" id="ARBA00010945"/>
    </source>
</evidence>
<evidence type="ECO:0000259" key="16">
    <source>
        <dbReference type="PROSITE" id="PS50173"/>
    </source>
</evidence>
<evidence type="ECO:0000256" key="1">
    <source>
        <dbReference type="ARBA" id="ARBA00004496"/>
    </source>
</evidence>
<comment type="cofactor">
    <cofactor evidence="15">
        <name>Mg(2+)</name>
        <dbReference type="ChEBI" id="CHEBI:18420"/>
    </cofactor>
    <text evidence="15">Binds 2 magnesium ions per subunit.</text>
</comment>
<evidence type="ECO:0000256" key="11">
    <source>
        <dbReference type="ARBA" id="ARBA00022932"/>
    </source>
</evidence>
<dbReference type="Gene3D" id="3.30.1490.100">
    <property type="entry name" value="DNA polymerase, Y-family, little finger domain"/>
    <property type="match status" value="1"/>
</dbReference>
<dbReference type="GO" id="GO:0006281">
    <property type="term" value="P:DNA repair"/>
    <property type="evidence" value="ECO:0007669"/>
    <property type="project" value="UniProtKB-UniRule"/>
</dbReference>
<evidence type="ECO:0000256" key="3">
    <source>
        <dbReference type="ARBA" id="ARBA00022457"/>
    </source>
</evidence>
<dbReference type="InterPro" id="IPR043128">
    <property type="entry name" value="Rev_trsase/Diguanyl_cyclase"/>
</dbReference>
<feature type="binding site" evidence="15">
    <location>
        <position position="25"/>
    </location>
    <ligand>
        <name>Mg(2+)</name>
        <dbReference type="ChEBI" id="CHEBI:18420"/>
    </ligand>
</feature>
<evidence type="ECO:0000313" key="17">
    <source>
        <dbReference type="EMBL" id="QQD19663.1"/>
    </source>
</evidence>
<evidence type="ECO:0000256" key="5">
    <source>
        <dbReference type="ARBA" id="ARBA00022679"/>
    </source>
</evidence>
<dbReference type="PANTHER" id="PTHR11076:SF33">
    <property type="entry name" value="DNA POLYMERASE KAPPA"/>
    <property type="match status" value="1"/>
</dbReference>
<evidence type="ECO:0000313" key="18">
    <source>
        <dbReference type="Proteomes" id="UP000596063"/>
    </source>
</evidence>
<dbReference type="SUPFAM" id="SSF100879">
    <property type="entry name" value="Lesion bypass DNA polymerase (Y-family), little finger domain"/>
    <property type="match status" value="1"/>
</dbReference>
<dbReference type="InterPro" id="IPR050116">
    <property type="entry name" value="DNA_polymerase-Y"/>
</dbReference>
<dbReference type="Pfam" id="PF11799">
    <property type="entry name" value="IMS_C"/>
    <property type="match status" value="1"/>
</dbReference>
<dbReference type="InterPro" id="IPR001126">
    <property type="entry name" value="UmuC"/>
</dbReference>
<dbReference type="GO" id="GO:0006261">
    <property type="term" value="P:DNA-templated DNA replication"/>
    <property type="evidence" value="ECO:0007669"/>
    <property type="project" value="UniProtKB-UniRule"/>
</dbReference>
<dbReference type="EMBL" id="CP066167">
    <property type="protein sequence ID" value="QQD19663.1"/>
    <property type="molecule type" value="Genomic_DNA"/>
</dbReference>
<keyword evidence="8 15" id="KW-0479">Metal-binding</keyword>
<dbReference type="HAMAP" id="MF_01113">
    <property type="entry name" value="DNApol_IV"/>
    <property type="match status" value="1"/>
</dbReference>
<feature type="domain" description="UmuC" evidence="16">
    <location>
        <begin position="21"/>
        <end position="202"/>
    </location>
</feature>
<dbReference type="Gene3D" id="3.30.70.270">
    <property type="match status" value="1"/>
</dbReference>
<comment type="subunit">
    <text evidence="15">Monomer.</text>
</comment>
<evidence type="ECO:0000256" key="14">
    <source>
        <dbReference type="ARBA" id="ARBA00049244"/>
    </source>
</evidence>
<dbReference type="Proteomes" id="UP000596063">
    <property type="component" value="Chromosome"/>
</dbReference>
<keyword evidence="7 15" id="KW-0235">DNA replication</keyword>
<dbReference type="InterPro" id="IPR036775">
    <property type="entry name" value="DNA_pol_Y-fam_lit_finger_sf"/>
</dbReference>
<evidence type="ECO:0000256" key="13">
    <source>
        <dbReference type="ARBA" id="ARBA00023204"/>
    </source>
</evidence>
<evidence type="ECO:0000256" key="4">
    <source>
        <dbReference type="ARBA" id="ARBA00022490"/>
    </source>
</evidence>
<dbReference type="InterPro" id="IPR053848">
    <property type="entry name" value="IMS_HHH_1"/>
</dbReference>
<keyword evidence="9 15" id="KW-0227">DNA damage</keyword>
<dbReference type="KEGG" id="snan:I6N98_07420"/>
<dbReference type="InterPro" id="IPR022880">
    <property type="entry name" value="DNApol_IV"/>
</dbReference>
<dbReference type="GO" id="GO:0042276">
    <property type="term" value="P:error-prone translesion synthesis"/>
    <property type="evidence" value="ECO:0007669"/>
    <property type="project" value="TreeGrafter"/>
</dbReference>
<keyword evidence="13 15" id="KW-0234">DNA repair</keyword>
<keyword evidence="3 15" id="KW-0515">Mutator protein</keyword>
<feature type="site" description="Substrate discrimination" evidence="15">
    <location>
        <position position="30"/>
    </location>
</feature>
<evidence type="ECO:0000256" key="8">
    <source>
        <dbReference type="ARBA" id="ARBA00022723"/>
    </source>
</evidence>
<feature type="binding site" evidence="15">
    <location>
        <position position="120"/>
    </location>
    <ligand>
        <name>Mg(2+)</name>
        <dbReference type="ChEBI" id="CHEBI:18420"/>
    </ligand>
</feature>
<dbReference type="CDD" id="cd03586">
    <property type="entry name" value="PolY_Pol_IV_kappa"/>
    <property type="match status" value="1"/>
</dbReference>
<dbReference type="FunFam" id="3.40.1170.60:FF:000001">
    <property type="entry name" value="DNA polymerase IV"/>
    <property type="match status" value="1"/>
</dbReference>